<evidence type="ECO:0000313" key="4">
    <source>
        <dbReference type="Proteomes" id="UP000641932"/>
    </source>
</evidence>
<dbReference type="AlphaFoldDB" id="A0A918DY83"/>
<feature type="region of interest" description="Disordered" evidence="1">
    <location>
        <begin position="26"/>
        <end position="47"/>
    </location>
</feature>
<feature type="chain" id="PRO_5038941316" description="Secreted protein" evidence="2">
    <location>
        <begin position="23"/>
        <end position="492"/>
    </location>
</feature>
<proteinExistence type="predicted"/>
<accession>A0A918DY83</accession>
<keyword evidence="4" id="KW-1185">Reference proteome</keyword>
<reference evidence="3" key="2">
    <citation type="submission" date="2020-09" db="EMBL/GenBank/DDBJ databases">
        <authorList>
            <person name="Sun Q."/>
            <person name="Zhou Y."/>
        </authorList>
    </citation>
    <scope>NUCLEOTIDE SEQUENCE</scope>
    <source>
        <strain evidence="3">CGMCC 4.7201</strain>
    </source>
</reference>
<protein>
    <recommendedName>
        <fullName evidence="5">Secreted protein</fullName>
    </recommendedName>
</protein>
<organism evidence="3 4">
    <name type="scientific">Wenjunlia tyrosinilytica</name>
    <dbReference type="NCBI Taxonomy" id="1544741"/>
    <lineage>
        <taxon>Bacteria</taxon>
        <taxon>Bacillati</taxon>
        <taxon>Actinomycetota</taxon>
        <taxon>Actinomycetes</taxon>
        <taxon>Kitasatosporales</taxon>
        <taxon>Streptomycetaceae</taxon>
        <taxon>Wenjunlia</taxon>
    </lineage>
</organism>
<evidence type="ECO:0008006" key="5">
    <source>
        <dbReference type="Google" id="ProtNLM"/>
    </source>
</evidence>
<evidence type="ECO:0000256" key="1">
    <source>
        <dbReference type="SAM" id="MobiDB-lite"/>
    </source>
</evidence>
<feature type="region of interest" description="Disordered" evidence="1">
    <location>
        <begin position="71"/>
        <end position="113"/>
    </location>
</feature>
<dbReference type="RefSeq" id="WP_189131976.1">
    <property type="nucleotide sequence ID" value="NZ_BMMS01000011.1"/>
</dbReference>
<dbReference type="Pfam" id="PF18986">
    <property type="entry name" value="DUF5719"/>
    <property type="match status" value="1"/>
</dbReference>
<dbReference type="EMBL" id="BMMS01000011">
    <property type="protein sequence ID" value="GGO88077.1"/>
    <property type="molecule type" value="Genomic_DNA"/>
</dbReference>
<dbReference type="InterPro" id="IPR043777">
    <property type="entry name" value="DUF5719"/>
</dbReference>
<sequence>MKRTTVSLIAAVAALGAVGGVASVTAPERDKAAPSPVAAAKRMPVQRSTVTCPAPAASDFAKTAYTAFSPGTGAGQGGKAQLLPARDGKPDPKAKPVAPLTAPGKPVSASTGDAKAPALVGTADGVLAPGYTVQQTTEISAGDGHGLLGTSCTAPGAEYWFPGASTAKSRQDYIHLTNPDDTPAVVDLELYGAKGEINTPSGNDVSVPAHGSVPVRLSTLASGNEENLTLHVLARSGRVGAGLQAVDSSLGGDWVPASASGSDGVVLPGLPKDTTKARLVVFAPGSEDADLNVKVATPTGSISPAGHETLHVKNGMTTAVDLDRITQGEAGSLVLTPSDPKHAVPVVASVRVVRGKAAAQEMAFASATPRAVERATVSGNTEKGSTLFLTAPDKAAKVRVTSSAPAGGGKPVSRTVEVKQGATLAIEPPKPSGKGVFSVSVEPVSGGPVHACRMLTASTGGLPMFTLQTMPDDHATVAVPTSKEDLSILNQE</sequence>
<feature type="signal peptide" evidence="2">
    <location>
        <begin position="1"/>
        <end position="22"/>
    </location>
</feature>
<evidence type="ECO:0000256" key="2">
    <source>
        <dbReference type="SAM" id="SignalP"/>
    </source>
</evidence>
<keyword evidence="2" id="KW-0732">Signal</keyword>
<dbReference type="Proteomes" id="UP000641932">
    <property type="component" value="Unassembled WGS sequence"/>
</dbReference>
<reference evidence="3" key="1">
    <citation type="journal article" date="2014" name="Int. J. Syst. Evol. Microbiol.">
        <title>Complete genome sequence of Corynebacterium casei LMG S-19264T (=DSM 44701T), isolated from a smear-ripened cheese.</title>
        <authorList>
            <consortium name="US DOE Joint Genome Institute (JGI-PGF)"/>
            <person name="Walter F."/>
            <person name="Albersmeier A."/>
            <person name="Kalinowski J."/>
            <person name="Ruckert C."/>
        </authorList>
    </citation>
    <scope>NUCLEOTIDE SEQUENCE</scope>
    <source>
        <strain evidence="3">CGMCC 4.7201</strain>
    </source>
</reference>
<comment type="caution">
    <text evidence="3">The sequence shown here is derived from an EMBL/GenBank/DDBJ whole genome shotgun (WGS) entry which is preliminary data.</text>
</comment>
<evidence type="ECO:0000313" key="3">
    <source>
        <dbReference type="EMBL" id="GGO88077.1"/>
    </source>
</evidence>
<gene>
    <name evidence="3" type="ORF">GCM10012280_28000</name>
</gene>
<name>A0A918DY83_9ACTN</name>